<dbReference type="PROSITE" id="PS00676">
    <property type="entry name" value="SIGMA54_INTERACT_2"/>
    <property type="match status" value="1"/>
</dbReference>
<dbReference type="OrthoDB" id="9804019at2"/>
<dbReference type="CDD" id="cd00009">
    <property type="entry name" value="AAA"/>
    <property type="match status" value="1"/>
</dbReference>
<dbReference type="InterPro" id="IPR025943">
    <property type="entry name" value="Sigma_54_int_dom_ATP-bd_2"/>
</dbReference>
<accession>A0A090ADB5</accession>
<dbReference type="InterPro" id="IPR027417">
    <property type="entry name" value="P-loop_NTPase"/>
</dbReference>
<dbReference type="InterPro" id="IPR036388">
    <property type="entry name" value="WH-like_DNA-bd_sf"/>
</dbReference>
<dbReference type="PANTHER" id="PTHR32071:SF117">
    <property type="entry name" value="PTS-DEPENDENT DIHYDROXYACETONE KINASE OPERON REGULATORY PROTEIN-RELATED"/>
    <property type="match status" value="1"/>
</dbReference>
<proteinExistence type="predicted"/>
<keyword evidence="4" id="KW-0597">Phosphoprotein</keyword>
<dbReference type="SUPFAM" id="SSF52540">
    <property type="entry name" value="P-loop containing nucleoside triphosphate hydrolases"/>
    <property type="match status" value="1"/>
</dbReference>
<evidence type="ECO:0000259" key="7">
    <source>
        <dbReference type="PROSITE" id="PS50110"/>
    </source>
</evidence>
<dbReference type="PROSITE" id="PS00675">
    <property type="entry name" value="SIGMA54_INTERACT_1"/>
    <property type="match status" value="1"/>
</dbReference>
<dbReference type="KEGG" id="tig:THII_0492"/>
<keyword evidence="2" id="KW-0067">ATP-binding</keyword>
<feature type="coiled-coil region" evidence="5">
    <location>
        <begin position="131"/>
        <end position="175"/>
    </location>
</feature>
<dbReference type="GO" id="GO:0006355">
    <property type="term" value="P:regulation of DNA-templated transcription"/>
    <property type="evidence" value="ECO:0007669"/>
    <property type="project" value="InterPro"/>
</dbReference>
<evidence type="ECO:0000256" key="1">
    <source>
        <dbReference type="ARBA" id="ARBA00022741"/>
    </source>
</evidence>
<dbReference type="CDD" id="cd19920">
    <property type="entry name" value="REC_PA4781-like"/>
    <property type="match status" value="1"/>
</dbReference>
<dbReference type="InterPro" id="IPR025662">
    <property type="entry name" value="Sigma_54_int_dom_ATP-bd_1"/>
</dbReference>
<dbReference type="SMART" id="SM00382">
    <property type="entry name" value="AAA"/>
    <property type="match status" value="1"/>
</dbReference>
<dbReference type="Gene3D" id="1.10.10.10">
    <property type="entry name" value="Winged helix-like DNA-binding domain superfamily/Winged helix DNA-binding domain"/>
    <property type="match status" value="1"/>
</dbReference>
<gene>
    <name evidence="8" type="ORF">THII_0492</name>
</gene>
<dbReference type="PROSITE" id="PS50045">
    <property type="entry name" value="SIGMA54_INTERACT_4"/>
    <property type="match status" value="1"/>
</dbReference>
<organism evidence="8 9">
    <name type="scientific">Thioploca ingrica</name>
    <dbReference type="NCBI Taxonomy" id="40754"/>
    <lineage>
        <taxon>Bacteria</taxon>
        <taxon>Pseudomonadati</taxon>
        <taxon>Pseudomonadota</taxon>
        <taxon>Gammaproteobacteria</taxon>
        <taxon>Thiotrichales</taxon>
        <taxon>Thiotrichaceae</taxon>
        <taxon>Thioploca</taxon>
    </lineage>
</organism>
<dbReference type="InterPro" id="IPR002078">
    <property type="entry name" value="Sigma_54_int"/>
</dbReference>
<dbReference type="Pfam" id="PF25601">
    <property type="entry name" value="AAA_lid_14"/>
    <property type="match status" value="1"/>
</dbReference>
<feature type="domain" description="Sigma-54 factor interaction" evidence="6">
    <location>
        <begin position="185"/>
        <end position="415"/>
    </location>
</feature>
<keyword evidence="5" id="KW-0175">Coiled coil</keyword>
<dbReference type="GO" id="GO:0003677">
    <property type="term" value="F:DNA binding"/>
    <property type="evidence" value="ECO:0007669"/>
    <property type="project" value="UniProtKB-KW"/>
</dbReference>
<dbReference type="Pfam" id="PF00072">
    <property type="entry name" value="Response_reg"/>
    <property type="match status" value="1"/>
</dbReference>
<dbReference type="SUPFAM" id="SSF52172">
    <property type="entry name" value="CheY-like"/>
    <property type="match status" value="1"/>
</dbReference>
<dbReference type="AlphaFoldDB" id="A0A090ADB5"/>
<dbReference type="FunFam" id="3.40.50.300:FF:000006">
    <property type="entry name" value="DNA-binding transcriptional regulator NtrC"/>
    <property type="match status" value="1"/>
</dbReference>
<keyword evidence="3" id="KW-0238">DNA-binding</keyword>
<dbReference type="InterPro" id="IPR003593">
    <property type="entry name" value="AAA+_ATPase"/>
</dbReference>
<name>A0A090ADB5_9GAMM</name>
<dbReference type="InterPro" id="IPR058031">
    <property type="entry name" value="AAA_lid_NorR"/>
</dbReference>
<dbReference type="Gene3D" id="3.40.50.2300">
    <property type="match status" value="1"/>
</dbReference>
<dbReference type="GO" id="GO:0000160">
    <property type="term" value="P:phosphorelay signal transduction system"/>
    <property type="evidence" value="ECO:0007669"/>
    <property type="project" value="InterPro"/>
</dbReference>
<evidence type="ECO:0000256" key="3">
    <source>
        <dbReference type="ARBA" id="ARBA00023125"/>
    </source>
</evidence>
<dbReference type="STRING" id="40754.THII_0492"/>
<evidence type="ECO:0000256" key="5">
    <source>
        <dbReference type="SAM" id="Coils"/>
    </source>
</evidence>
<dbReference type="Gene3D" id="1.10.8.60">
    <property type="match status" value="1"/>
</dbReference>
<evidence type="ECO:0000256" key="2">
    <source>
        <dbReference type="ARBA" id="ARBA00022840"/>
    </source>
</evidence>
<feature type="domain" description="Response regulatory" evidence="7">
    <location>
        <begin position="9"/>
        <end position="125"/>
    </location>
</feature>
<dbReference type="Proteomes" id="UP000031623">
    <property type="component" value="Chromosome"/>
</dbReference>
<protein>
    <submittedName>
        <fullName evidence="8">Two component, sigma54 specific, transcriptional regulator, Fis family protein</fullName>
    </submittedName>
</protein>
<dbReference type="Pfam" id="PF00158">
    <property type="entry name" value="Sigma54_activat"/>
    <property type="match status" value="1"/>
</dbReference>
<keyword evidence="9" id="KW-1185">Reference proteome</keyword>
<dbReference type="PANTHER" id="PTHR32071">
    <property type="entry name" value="TRANSCRIPTIONAL REGULATORY PROTEIN"/>
    <property type="match status" value="1"/>
</dbReference>
<dbReference type="SMART" id="SM00448">
    <property type="entry name" value="REC"/>
    <property type="match status" value="1"/>
</dbReference>
<dbReference type="InterPro" id="IPR036390">
    <property type="entry name" value="WH_DNA-bd_sf"/>
</dbReference>
<dbReference type="Gene3D" id="3.40.50.300">
    <property type="entry name" value="P-loop containing nucleotide triphosphate hydrolases"/>
    <property type="match status" value="1"/>
</dbReference>
<keyword evidence="1" id="KW-0547">Nucleotide-binding</keyword>
<feature type="modified residue" description="4-aspartylphosphate" evidence="4">
    <location>
        <position position="58"/>
    </location>
</feature>
<dbReference type="HOGENOM" id="CLU_000445_0_6_6"/>
<dbReference type="InterPro" id="IPR011006">
    <property type="entry name" value="CheY-like_superfamily"/>
</dbReference>
<dbReference type="SUPFAM" id="SSF46785">
    <property type="entry name" value="Winged helix' DNA-binding domain"/>
    <property type="match status" value="1"/>
</dbReference>
<dbReference type="PROSITE" id="PS50110">
    <property type="entry name" value="RESPONSE_REGULATORY"/>
    <property type="match status" value="1"/>
</dbReference>
<evidence type="ECO:0000259" key="6">
    <source>
        <dbReference type="PROSITE" id="PS50045"/>
    </source>
</evidence>
<sequence>MNGNVLHADILVIDDSVDDLRFLTKTLTEQGYQVRGVTKGISALKAAQLKPPHLILLDIRMPEMDGYEVCRRLKANPLTADIPVIFLSALHEIADKIKAFELGGVDYVTKPFQVEEIFARVKLHLTLCSQQQQLEQQNVELIQLNEQLQQEMIRREQMENKLQIVDANLSLISEQQAEHWGISAFIGKSKTIIKILDDILRLQRVEKTNILVLGESGTGKELIARAIHFGGVRAKGPFIAVNCAAIPGELAESILFGHVRGAFTGAVNDRKGYFELASGGTLFLDEMGEMPWSLQAKLLRSLENGTFMSIGSYREKQVDVRVIAATNADLATKITAGEFRQDLYFRLAGYTVHLPPLRERQEDIPLLIEHFLSRLAIEMGRPQATLTPSARAALANYSFPGNARELRNILEHALISSDNTVIQLPHLRFIETIDIPVPVLDEFNGEKFISISCGEAEQKILAYVHQHGNITNFQCRHLLNLDYHHASYLLKKMSREGRLVRQGNRRGSYYQQP</sequence>
<dbReference type="GO" id="GO:0005524">
    <property type="term" value="F:ATP binding"/>
    <property type="evidence" value="ECO:0007669"/>
    <property type="project" value="UniProtKB-KW"/>
</dbReference>
<reference evidence="8" key="1">
    <citation type="journal article" date="2014" name="ISME J.">
        <title>Ecophysiology of Thioploca ingrica as revealed by the complete genome sequence supplemented with proteomic evidence.</title>
        <authorList>
            <person name="Kojima H."/>
            <person name="Ogura Y."/>
            <person name="Yamamoto N."/>
            <person name="Togashi T."/>
            <person name="Mori H."/>
            <person name="Watanabe T."/>
            <person name="Nemoto F."/>
            <person name="Kurokawa K."/>
            <person name="Hayashi T."/>
            <person name="Fukui M."/>
        </authorList>
    </citation>
    <scope>NUCLEOTIDE SEQUENCE [LARGE SCALE GENOMIC DNA]</scope>
</reference>
<dbReference type="InterPro" id="IPR001789">
    <property type="entry name" value="Sig_transdc_resp-reg_receiver"/>
</dbReference>
<evidence type="ECO:0000313" key="8">
    <source>
        <dbReference type="EMBL" id="BAP54789.1"/>
    </source>
</evidence>
<evidence type="ECO:0000256" key="4">
    <source>
        <dbReference type="PROSITE-ProRule" id="PRU00169"/>
    </source>
</evidence>
<evidence type="ECO:0000313" key="9">
    <source>
        <dbReference type="Proteomes" id="UP000031623"/>
    </source>
</evidence>
<dbReference type="EMBL" id="AP014633">
    <property type="protein sequence ID" value="BAP54789.1"/>
    <property type="molecule type" value="Genomic_DNA"/>
</dbReference>